<feature type="chain" id="PRO_5040335746" description="Beta-lactamase-related domain-containing protein" evidence="1">
    <location>
        <begin position="22"/>
        <end position="581"/>
    </location>
</feature>
<proteinExistence type="predicted"/>
<protein>
    <recommendedName>
        <fullName evidence="6">Beta-lactamase-related domain-containing protein</fullName>
    </recommendedName>
</protein>
<dbReference type="SUPFAM" id="SSF56601">
    <property type="entry name" value="beta-lactamase/transpeptidase-like"/>
    <property type="match status" value="1"/>
</dbReference>
<dbReference type="Proteomes" id="UP000829685">
    <property type="component" value="Unassembled WGS sequence"/>
</dbReference>
<dbReference type="InterPro" id="IPR012338">
    <property type="entry name" value="Beta-lactam/transpept-like"/>
</dbReference>
<keyword evidence="5" id="KW-1185">Reference proteome</keyword>
<reference evidence="4" key="1">
    <citation type="submission" date="2021-03" db="EMBL/GenBank/DDBJ databases">
        <title>Revisited historic fungal species revealed as producer of novel bioactive compounds through whole genome sequencing and comparative genomics.</title>
        <authorList>
            <person name="Vignolle G.A."/>
            <person name="Hochenegger N."/>
            <person name="Mach R.L."/>
            <person name="Mach-Aigner A.R."/>
            <person name="Javad Rahimi M."/>
            <person name="Salim K.A."/>
            <person name="Chan C.M."/>
            <person name="Lim L.B.L."/>
            <person name="Cai F."/>
            <person name="Druzhinina I.S."/>
            <person name="U'Ren J.M."/>
            <person name="Derntl C."/>
        </authorList>
    </citation>
    <scope>NUCLEOTIDE SEQUENCE</scope>
    <source>
        <strain evidence="4">TUCIM 5799</strain>
    </source>
</reference>
<evidence type="ECO:0000313" key="5">
    <source>
        <dbReference type="Proteomes" id="UP000829685"/>
    </source>
</evidence>
<keyword evidence="1" id="KW-0732">Signal</keyword>
<feature type="domain" description="Beta-lactamase-related" evidence="2">
    <location>
        <begin position="103"/>
        <end position="405"/>
    </location>
</feature>
<dbReference type="Pfam" id="PF26335">
    <property type="entry name" value="ARB_00930_C"/>
    <property type="match status" value="1"/>
</dbReference>
<feature type="domain" description="Beta-lactamase-like ARB-00930-like C-terminal" evidence="3">
    <location>
        <begin position="432"/>
        <end position="580"/>
    </location>
</feature>
<sequence length="581" mass="63904">MRLVGWLAIPLLVPQVLVVHGEVPNCPFLGPVFPKPTDLASSDTIKQAVEELQSTFEKYDTNPANNPNGTSWSIQVFSASQDQPVWEHYHTAPNVNTSYVSVVNGDTIYRLGSLTKIFTILTFLVEVGDKDWNTPITEYVPELGQIMKDSKHDPVMDVDWNEITIGALASQTAGIVRDYGILGELTQEHNQTELQSQGFPPAPLEQTPVCGEYYLCTREQLFEGLSIVPPSWSPHTTPGYSNLGYQLLAYALEAMTGKNFSNMLINDVISPLSLDHTFYAKPKDDSQGIVPDGNEQGWGFWLGDASPTGNMYSSANDLATLGREIFRYTLLSKSQTRRWFQPAALTSDFQASIGYPWGVRRIQLGSGTDANRVVDSYGKAGSINQYQALMVMIPDYDVGIVALLAGRWPGNANWDIADQIGNILLPALETTAQQQADAAYAGTYTSADPDLNSTIVLSTDYSRPGLGIDRWISNGTDMIPVAVRYTLNYNVTSPMIRLYPTLLESNSSGAMRRAFKAVVENLDATDQTDKMFSTSCGSWVSQTTAVYADMPLDQFVFEYGDDGRVVSIEPLALRVALKKAS</sequence>
<dbReference type="Pfam" id="PF00144">
    <property type="entry name" value="Beta-lactamase"/>
    <property type="match status" value="1"/>
</dbReference>
<evidence type="ECO:0008006" key="6">
    <source>
        <dbReference type="Google" id="ProtNLM"/>
    </source>
</evidence>
<dbReference type="InterPro" id="IPR001466">
    <property type="entry name" value="Beta-lactam-related"/>
</dbReference>
<accession>A0A9P9WTJ6</accession>
<evidence type="ECO:0000259" key="2">
    <source>
        <dbReference type="Pfam" id="PF00144"/>
    </source>
</evidence>
<dbReference type="PANTHER" id="PTHR22935:SF97">
    <property type="entry name" value="BETA-LACTAMASE-RELATED DOMAIN-CONTAINING PROTEIN"/>
    <property type="match status" value="1"/>
</dbReference>
<feature type="signal peptide" evidence="1">
    <location>
        <begin position="1"/>
        <end position="21"/>
    </location>
</feature>
<name>A0A9P9WTJ6_9PEZI</name>
<gene>
    <name evidence="4" type="ORF">JX265_003072</name>
</gene>
<dbReference type="InterPro" id="IPR058664">
    <property type="entry name" value="ARB_00930-like_C"/>
</dbReference>
<dbReference type="PANTHER" id="PTHR22935">
    <property type="entry name" value="PENICILLIN-BINDING PROTEIN"/>
    <property type="match status" value="1"/>
</dbReference>
<evidence type="ECO:0000313" key="4">
    <source>
        <dbReference type="EMBL" id="KAI1878895.1"/>
    </source>
</evidence>
<dbReference type="Gene3D" id="3.40.710.10">
    <property type="entry name" value="DD-peptidase/beta-lactamase superfamily"/>
    <property type="match status" value="1"/>
</dbReference>
<dbReference type="AlphaFoldDB" id="A0A9P9WTJ6"/>
<evidence type="ECO:0000259" key="3">
    <source>
        <dbReference type="Pfam" id="PF26335"/>
    </source>
</evidence>
<evidence type="ECO:0000256" key="1">
    <source>
        <dbReference type="SAM" id="SignalP"/>
    </source>
</evidence>
<dbReference type="EMBL" id="JAFIMR010000005">
    <property type="protein sequence ID" value="KAI1878895.1"/>
    <property type="molecule type" value="Genomic_DNA"/>
</dbReference>
<dbReference type="InterPro" id="IPR051478">
    <property type="entry name" value="Beta-lactamase-like_AB/R"/>
</dbReference>
<organism evidence="4 5">
    <name type="scientific">Neoarthrinium moseri</name>
    <dbReference type="NCBI Taxonomy" id="1658444"/>
    <lineage>
        <taxon>Eukaryota</taxon>
        <taxon>Fungi</taxon>
        <taxon>Dikarya</taxon>
        <taxon>Ascomycota</taxon>
        <taxon>Pezizomycotina</taxon>
        <taxon>Sordariomycetes</taxon>
        <taxon>Xylariomycetidae</taxon>
        <taxon>Amphisphaeriales</taxon>
        <taxon>Apiosporaceae</taxon>
        <taxon>Neoarthrinium</taxon>
    </lineage>
</organism>
<comment type="caution">
    <text evidence="4">The sequence shown here is derived from an EMBL/GenBank/DDBJ whole genome shotgun (WGS) entry which is preliminary data.</text>
</comment>